<dbReference type="EMBL" id="GBRH01170636">
    <property type="protein sequence ID" value="JAE27260.1"/>
    <property type="molecule type" value="Transcribed_RNA"/>
</dbReference>
<protein>
    <submittedName>
        <fullName evidence="1">Uncharacterized protein</fullName>
    </submittedName>
</protein>
<organism evidence="1">
    <name type="scientific">Arundo donax</name>
    <name type="common">Giant reed</name>
    <name type="synonym">Donax arundinaceus</name>
    <dbReference type="NCBI Taxonomy" id="35708"/>
    <lineage>
        <taxon>Eukaryota</taxon>
        <taxon>Viridiplantae</taxon>
        <taxon>Streptophyta</taxon>
        <taxon>Embryophyta</taxon>
        <taxon>Tracheophyta</taxon>
        <taxon>Spermatophyta</taxon>
        <taxon>Magnoliopsida</taxon>
        <taxon>Liliopsida</taxon>
        <taxon>Poales</taxon>
        <taxon>Poaceae</taxon>
        <taxon>PACMAD clade</taxon>
        <taxon>Arundinoideae</taxon>
        <taxon>Arundineae</taxon>
        <taxon>Arundo</taxon>
    </lineage>
</organism>
<evidence type="ECO:0000313" key="1">
    <source>
        <dbReference type="EMBL" id="JAE27260.1"/>
    </source>
</evidence>
<reference evidence="1" key="1">
    <citation type="submission" date="2014-09" db="EMBL/GenBank/DDBJ databases">
        <authorList>
            <person name="Magalhaes I.L.F."/>
            <person name="Oliveira U."/>
            <person name="Santos F.R."/>
            <person name="Vidigal T.H.D.A."/>
            <person name="Brescovit A.D."/>
            <person name="Santos A.J."/>
        </authorList>
    </citation>
    <scope>NUCLEOTIDE SEQUENCE</scope>
    <source>
        <tissue evidence="1">Shoot tissue taken approximately 20 cm above the soil surface</tissue>
    </source>
</reference>
<dbReference type="AlphaFoldDB" id="A0A0A9GQ37"/>
<reference evidence="1" key="2">
    <citation type="journal article" date="2015" name="Data Brief">
        <title>Shoot transcriptome of the giant reed, Arundo donax.</title>
        <authorList>
            <person name="Barrero R.A."/>
            <person name="Guerrero F.D."/>
            <person name="Moolhuijzen P."/>
            <person name="Goolsby J.A."/>
            <person name="Tidwell J."/>
            <person name="Bellgard S.E."/>
            <person name="Bellgard M.I."/>
        </authorList>
    </citation>
    <scope>NUCLEOTIDE SEQUENCE</scope>
    <source>
        <tissue evidence="1">Shoot tissue taken approximately 20 cm above the soil surface</tissue>
    </source>
</reference>
<name>A0A0A9GQ37_ARUDO</name>
<sequence>MVPSWNLCELVHWDFGLRMSKRHKVVESVEIYICCKEHEHWTT</sequence>
<proteinExistence type="predicted"/>
<accession>A0A0A9GQ37</accession>